<evidence type="ECO:0000256" key="3">
    <source>
        <dbReference type="PROSITE-ProRule" id="PRU00221"/>
    </source>
</evidence>
<dbReference type="PANTHER" id="PTHR19848">
    <property type="entry name" value="WD40 REPEAT PROTEIN"/>
    <property type="match status" value="1"/>
</dbReference>
<keyword evidence="2" id="KW-0677">Repeat</keyword>
<dbReference type="OMA" id="LYTKTCG"/>
<dbReference type="Gene3D" id="2.130.10.10">
    <property type="entry name" value="YVTN repeat-like/Quinoprotein amine dehydrogenase"/>
    <property type="match status" value="3"/>
</dbReference>
<dbReference type="InterPro" id="IPR020472">
    <property type="entry name" value="WD40_PAC1"/>
</dbReference>
<dbReference type="SUPFAM" id="SSF50978">
    <property type="entry name" value="WD40 repeat-like"/>
    <property type="match status" value="1"/>
</dbReference>
<evidence type="ECO:0000256" key="4">
    <source>
        <dbReference type="SAM" id="MobiDB-lite"/>
    </source>
</evidence>
<evidence type="ECO:0000256" key="1">
    <source>
        <dbReference type="ARBA" id="ARBA00022574"/>
    </source>
</evidence>
<name>A0A8T2TGC3_CERRI</name>
<accession>A0A8T2TGC3</accession>
<reference evidence="5" key="1">
    <citation type="submission" date="2021-08" db="EMBL/GenBank/DDBJ databases">
        <title>WGS assembly of Ceratopteris richardii.</title>
        <authorList>
            <person name="Marchant D.B."/>
            <person name="Chen G."/>
            <person name="Jenkins J."/>
            <person name="Shu S."/>
            <person name="Leebens-Mack J."/>
            <person name="Grimwood J."/>
            <person name="Schmutz J."/>
            <person name="Soltis P."/>
            <person name="Soltis D."/>
            <person name="Chen Z.-H."/>
        </authorList>
    </citation>
    <scope>NUCLEOTIDE SEQUENCE</scope>
    <source>
        <strain evidence="5">Whitten #5841</strain>
        <tissue evidence="5">Leaf</tissue>
    </source>
</reference>
<dbReference type="InterPro" id="IPR019775">
    <property type="entry name" value="WD40_repeat_CS"/>
</dbReference>
<dbReference type="InterPro" id="IPR036322">
    <property type="entry name" value="WD40_repeat_dom_sf"/>
</dbReference>
<dbReference type="Pfam" id="PF00400">
    <property type="entry name" value="WD40"/>
    <property type="match status" value="4"/>
</dbReference>
<dbReference type="AlphaFoldDB" id="A0A8T2TGC3"/>
<dbReference type="EMBL" id="CM035419">
    <property type="protein sequence ID" value="KAH7416068.1"/>
    <property type="molecule type" value="Genomic_DNA"/>
</dbReference>
<feature type="repeat" description="WD" evidence="3">
    <location>
        <begin position="106"/>
        <end position="137"/>
    </location>
</feature>
<evidence type="ECO:0000313" key="6">
    <source>
        <dbReference type="Proteomes" id="UP000825935"/>
    </source>
</evidence>
<dbReference type="SMART" id="SM00320">
    <property type="entry name" value="WD40"/>
    <property type="match status" value="7"/>
</dbReference>
<comment type="caution">
    <text evidence="5">The sequence shown here is derived from an EMBL/GenBank/DDBJ whole genome shotgun (WGS) entry which is preliminary data.</text>
</comment>
<dbReference type="InterPro" id="IPR015943">
    <property type="entry name" value="WD40/YVTN_repeat-like_dom_sf"/>
</dbReference>
<dbReference type="OrthoDB" id="256303at2759"/>
<dbReference type="Proteomes" id="UP000825935">
    <property type="component" value="Chromosome 14"/>
</dbReference>
<dbReference type="PANTHER" id="PTHR19848:SF7">
    <property type="entry name" value="F-BOX AND WD-40 DOMAIN PROTEIN 7"/>
    <property type="match status" value="1"/>
</dbReference>
<dbReference type="InterPro" id="IPR001680">
    <property type="entry name" value="WD40_rpt"/>
</dbReference>
<feature type="region of interest" description="Disordered" evidence="4">
    <location>
        <begin position="1"/>
        <end position="28"/>
    </location>
</feature>
<organism evidence="5 6">
    <name type="scientific">Ceratopteris richardii</name>
    <name type="common">Triangle waterfern</name>
    <dbReference type="NCBI Taxonomy" id="49495"/>
    <lineage>
        <taxon>Eukaryota</taxon>
        <taxon>Viridiplantae</taxon>
        <taxon>Streptophyta</taxon>
        <taxon>Embryophyta</taxon>
        <taxon>Tracheophyta</taxon>
        <taxon>Polypodiopsida</taxon>
        <taxon>Polypodiidae</taxon>
        <taxon>Polypodiales</taxon>
        <taxon>Pteridineae</taxon>
        <taxon>Pteridaceae</taxon>
        <taxon>Parkerioideae</taxon>
        <taxon>Ceratopteris</taxon>
    </lineage>
</organism>
<evidence type="ECO:0000256" key="2">
    <source>
        <dbReference type="ARBA" id="ARBA00022737"/>
    </source>
</evidence>
<feature type="repeat" description="WD" evidence="3">
    <location>
        <begin position="267"/>
        <end position="289"/>
    </location>
</feature>
<dbReference type="PRINTS" id="PR00320">
    <property type="entry name" value="GPROTEINBRPT"/>
</dbReference>
<sequence length="426" mass="45242">MQDETKSVQSFGKTKLPPRNNCGRPQLHPPVCEASISSSIIQPGPEYKRWARGPANSAGCVVNLSDRPSLCMSLMGGQAAIGSSDHAVYTVDVPSGKFRKALYGGRKGHTEWVTCITHLPDGRILSGGMDSKLCLWDRAGSSCIDLLAHTASISNVKVPSNGFLALSSSYDKSILLWDLTPHKGYKPSSKPIASLRGHKAPVMAIAVSSICTQNSLNKLASGCRDGSVILWDACTASIVLDHKQAHTGHVTALECLGCADGSGPDIFLSGGQDGILQVWDVRARYPVHKDVLHSSAKGQGALSCICVSQHSACGCPMIVTGGADKVMKVVDPRFSFQVVHTLNDHRDFIYSLFASGSLVWSGSGNGSLLVHDLTNGKCLYGLGASADGAVRCIGMTMFKNQEYLVCTGDDGNVMIYSEGGSFMNMM</sequence>
<protein>
    <submittedName>
        <fullName evidence="5">Uncharacterized protein</fullName>
    </submittedName>
</protein>
<evidence type="ECO:0000313" key="5">
    <source>
        <dbReference type="EMBL" id="KAH7416068.1"/>
    </source>
</evidence>
<feature type="repeat" description="WD" evidence="3">
    <location>
        <begin position="146"/>
        <end position="179"/>
    </location>
</feature>
<proteinExistence type="predicted"/>
<dbReference type="PROSITE" id="PS50294">
    <property type="entry name" value="WD_REPEATS_REGION"/>
    <property type="match status" value="1"/>
</dbReference>
<keyword evidence="6" id="KW-1185">Reference proteome</keyword>
<gene>
    <name evidence="5" type="ORF">KP509_14G073800</name>
</gene>
<keyword evidence="1 3" id="KW-0853">WD repeat</keyword>
<dbReference type="PROSITE" id="PS00678">
    <property type="entry name" value="WD_REPEATS_1"/>
    <property type="match status" value="1"/>
</dbReference>
<feature type="repeat" description="WD" evidence="3">
    <location>
        <begin position="195"/>
        <end position="241"/>
    </location>
</feature>
<dbReference type="PROSITE" id="PS50082">
    <property type="entry name" value="WD_REPEATS_2"/>
    <property type="match status" value="4"/>
</dbReference>